<proteinExistence type="predicted"/>
<accession>A0A0A9HGD8</accession>
<reference evidence="1" key="1">
    <citation type="submission" date="2014-09" db="EMBL/GenBank/DDBJ databases">
        <authorList>
            <person name="Magalhaes I.L.F."/>
            <person name="Oliveira U."/>
            <person name="Santos F.R."/>
            <person name="Vidigal T.H.D.A."/>
            <person name="Brescovit A.D."/>
            <person name="Santos A.J."/>
        </authorList>
    </citation>
    <scope>NUCLEOTIDE SEQUENCE</scope>
    <source>
        <tissue evidence="1">Shoot tissue taken approximately 20 cm above the soil surface</tissue>
    </source>
</reference>
<reference evidence="1" key="2">
    <citation type="journal article" date="2015" name="Data Brief">
        <title>Shoot transcriptome of the giant reed, Arundo donax.</title>
        <authorList>
            <person name="Barrero R.A."/>
            <person name="Guerrero F.D."/>
            <person name="Moolhuijzen P."/>
            <person name="Goolsby J.A."/>
            <person name="Tidwell J."/>
            <person name="Bellgard S.E."/>
            <person name="Bellgard M.I."/>
        </authorList>
    </citation>
    <scope>NUCLEOTIDE SEQUENCE</scope>
    <source>
        <tissue evidence="1">Shoot tissue taken approximately 20 cm above the soil surface</tissue>
    </source>
</reference>
<name>A0A0A9HGD8_ARUDO</name>
<organism evidence="1">
    <name type="scientific">Arundo donax</name>
    <name type="common">Giant reed</name>
    <name type="synonym">Donax arundinaceus</name>
    <dbReference type="NCBI Taxonomy" id="35708"/>
    <lineage>
        <taxon>Eukaryota</taxon>
        <taxon>Viridiplantae</taxon>
        <taxon>Streptophyta</taxon>
        <taxon>Embryophyta</taxon>
        <taxon>Tracheophyta</taxon>
        <taxon>Spermatophyta</taxon>
        <taxon>Magnoliopsida</taxon>
        <taxon>Liliopsida</taxon>
        <taxon>Poales</taxon>
        <taxon>Poaceae</taxon>
        <taxon>PACMAD clade</taxon>
        <taxon>Arundinoideae</taxon>
        <taxon>Arundineae</taxon>
        <taxon>Arundo</taxon>
    </lineage>
</organism>
<dbReference type="EMBL" id="GBRH01161686">
    <property type="protein sequence ID" value="JAE36210.1"/>
    <property type="molecule type" value="Transcribed_RNA"/>
</dbReference>
<sequence length="44" mass="5120">MPAASGLVYLLLKHQQILAFSLNLSSLTLHDIEKYCYMKEHNER</sequence>
<dbReference type="AlphaFoldDB" id="A0A0A9HGD8"/>
<evidence type="ECO:0000313" key="1">
    <source>
        <dbReference type="EMBL" id="JAE36210.1"/>
    </source>
</evidence>
<protein>
    <submittedName>
        <fullName evidence="1">Uncharacterized protein</fullName>
    </submittedName>
</protein>